<dbReference type="InterPro" id="IPR015943">
    <property type="entry name" value="WD40/YVTN_repeat-like_dom_sf"/>
</dbReference>
<dbReference type="InterPro" id="IPR016032">
    <property type="entry name" value="Sig_transdc_resp-reg_C-effctor"/>
</dbReference>
<feature type="domain" description="HTH luxR-type" evidence="3">
    <location>
        <begin position="877"/>
        <end position="934"/>
    </location>
</feature>
<dbReference type="SMART" id="SM00421">
    <property type="entry name" value="HTH_LUXR"/>
    <property type="match status" value="1"/>
</dbReference>
<evidence type="ECO:0000313" key="4">
    <source>
        <dbReference type="EMBL" id="GGE40191.1"/>
    </source>
</evidence>
<organism evidence="4 5">
    <name type="scientific">Psychroflexus planctonicus</name>
    <dbReference type="NCBI Taxonomy" id="1526575"/>
    <lineage>
        <taxon>Bacteria</taxon>
        <taxon>Pseudomonadati</taxon>
        <taxon>Bacteroidota</taxon>
        <taxon>Flavobacteriia</taxon>
        <taxon>Flavobacteriales</taxon>
        <taxon>Flavobacteriaceae</taxon>
        <taxon>Psychroflexus</taxon>
    </lineage>
</organism>
<dbReference type="InterPro" id="IPR011123">
    <property type="entry name" value="Y_Y_Y"/>
</dbReference>
<evidence type="ECO:0000313" key="5">
    <source>
        <dbReference type="Proteomes" id="UP000599179"/>
    </source>
</evidence>
<sequence length="937" mass="108998">MKDNFKTFYFTTIIFLCLVIFICSIQGLFAQELPPVSKYSTEIYGADNQNWSITQTQDKDIFFANSKGLLKFDGEKWDLYSSPNKTILRSVFAENNRVYSGAYMEFGYWEKKANNQYEYSSLSEDLELIEDEQFWKIDKIDQYIVFQSLDAIYLYDSTSNTFDVISSEQGISKMMIIDNLLYYHKINEGIFKLVNGEEVPVNTTDFFKNSLVVNMYKLQNELYVQTQFNGIINLETNDNYLPKNFLETWPNLSVYNSIQVDNGDIYLGTISHGLMKLSEGEIQFHLNQQNTLSNNTVLSLFEDTEQNIWLGLDNGINSVNVASNIKIFNDGNGDLGTVYASINHKDTIYLGTNQGLFFQDKESGTFKFIEGTKGQVWSLFEFENSLFCGHNLGTFVINNNQAKLLNKKMQGTWLFKAIDENTIVSGNYNGLHLYKKVNEEWLYQNKIKGFNISTKYFEFLDQNSILVNHEYKGIYKLQLNDSLTEVLSFEKDVSVPKGLFSSIITYQDKVLYAYKKGIYAYNTTKEKFQKDSTLSSIYENNEYTSGRLVKTSDGKVWAFSKSDIAILSPSSLKDKYILDNIPINHDSRHQISGYENVSLVGPNTYLLGSSNGYLKLKLNSFERPKPEVFFTDIFSKSKDNENIESVDEEPRTFKKSKNYLDFHFTTYNYNSIFKNEYQYKLENYNNWSNWSTNSNISFKNLPYGDYTFKVRSRIGKDNVSETISYAFTIQKPAYLTNEMIGFYALILLIIILIVHFVYKQYYKQQKKKLQEKANQELELKELEAQRKIMRINNDKLKQDIENKNRELAISTMSLIKKNEFLAAIKTDLKQVNVKDQKLEKVLKTINKNLNNSDDWSFFEEAFNNADKDFLKKIKSKHPSLTPNDLRLCAYLRLNLTSKEIAPLFNISTRSVEVKRYRLRKKMDLPREASLTNYILEI</sequence>
<keyword evidence="5" id="KW-1185">Reference proteome</keyword>
<feature type="coiled-coil region" evidence="1">
    <location>
        <begin position="759"/>
        <end position="806"/>
    </location>
</feature>
<dbReference type="InterPro" id="IPR000792">
    <property type="entry name" value="Tscrpt_reg_LuxR_C"/>
</dbReference>
<dbReference type="InterPro" id="IPR036388">
    <property type="entry name" value="WH-like_DNA-bd_sf"/>
</dbReference>
<keyword evidence="2" id="KW-1133">Transmembrane helix</keyword>
<dbReference type="EMBL" id="BMGM01000009">
    <property type="protein sequence ID" value="GGE40191.1"/>
    <property type="molecule type" value="Genomic_DNA"/>
</dbReference>
<dbReference type="Pfam" id="PF07494">
    <property type="entry name" value="Reg_prop"/>
    <property type="match status" value="1"/>
</dbReference>
<dbReference type="Gene3D" id="1.10.10.10">
    <property type="entry name" value="Winged helix-like DNA-binding domain superfamily/Winged helix DNA-binding domain"/>
    <property type="match status" value="1"/>
</dbReference>
<keyword evidence="1" id="KW-0175">Coiled coil</keyword>
<dbReference type="RefSeq" id="WP_188459035.1">
    <property type="nucleotide sequence ID" value="NZ_BMGM01000009.1"/>
</dbReference>
<dbReference type="SUPFAM" id="SSF46894">
    <property type="entry name" value="C-terminal effector domain of the bipartite response regulators"/>
    <property type="match status" value="1"/>
</dbReference>
<evidence type="ECO:0000259" key="3">
    <source>
        <dbReference type="SMART" id="SM00421"/>
    </source>
</evidence>
<gene>
    <name evidence="4" type="ORF">GCM10010832_20450</name>
</gene>
<keyword evidence="2" id="KW-0472">Membrane</keyword>
<dbReference type="Gene3D" id="2.60.40.10">
    <property type="entry name" value="Immunoglobulins"/>
    <property type="match status" value="1"/>
</dbReference>
<evidence type="ECO:0000256" key="2">
    <source>
        <dbReference type="SAM" id="Phobius"/>
    </source>
</evidence>
<dbReference type="InterPro" id="IPR011110">
    <property type="entry name" value="Reg_prop"/>
</dbReference>
<feature type="transmembrane region" description="Helical" evidence="2">
    <location>
        <begin position="740"/>
        <end position="758"/>
    </location>
</feature>
<keyword evidence="2" id="KW-0812">Transmembrane</keyword>
<dbReference type="Pfam" id="PF07495">
    <property type="entry name" value="Y_Y_Y"/>
    <property type="match status" value="1"/>
</dbReference>
<reference evidence="5" key="1">
    <citation type="journal article" date="2019" name="Int. J. Syst. Evol. Microbiol.">
        <title>The Global Catalogue of Microorganisms (GCM) 10K type strain sequencing project: providing services to taxonomists for standard genome sequencing and annotation.</title>
        <authorList>
            <consortium name="The Broad Institute Genomics Platform"/>
            <consortium name="The Broad Institute Genome Sequencing Center for Infectious Disease"/>
            <person name="Wu L."/>
            <person name="Ma J."/>
        </authorList>
    </citation>
    <scope>NUCLEOTIDE SEQUENCE [LARGE SCALE GENOMIC DNA]</scope>
    <source>
        <strain evidence="5">CGMCC 1.12931</strain>
    </source>
</reference>
<dbReference type="Proteomes" id="UP000599179">
    <property type="component" value="Unassembled WGS sequence"/>
</dbReference>
<evidence type="ECO:0000256" key="1">
    <source>
        <dbReference type="SAM" id="Coils"/>
    </source>
</evidence>
<proteinExistence type="predicted"/>
<accession>A0ABQ1SL79</accession>
<dbReference type="InterPro" id="IPR013783">
    <property type="entry name" value="Ig-like_fold"/>
</dbReference>
<name>A0ABQ1SL79_9FLAO</name>
<dbReference type="Gene3D" id="2.130.10.10">
    <property type="entry name" value="YVTN repeat-like/Quinoprotein amine dehydrogenase"/>
    <property type="match status" value="2"/>
</dbReference>
<protein>
    <recommendedName>
        <fullName evidence="3">HTH luxR-type domain-containing protein</fullName>
    </recommendedName>
</protein>
<comment type="caution">
    <text evidence="4">The sequence shown here is derived from an EMBL/GenBank/DDBJ whole genome shotgun (WGS) entry which is preliminary data.</text>
</comment>